<comment type="caution">
    <text evidence="2">The sequence shown here is derived from an EMBL/GenBank/DDBJ whole genome shotgun (WGS) entry which is preliminary data.</text>
</comment>
<protein>
    <submittedName>
        <fullName evidence="2">LytTR family transcriptional regulator</fullName>
    </submittedName>
</protein>
<dbReference type="EMBL" id="QLII01000001">
    <property type="protein sequence ID" value="RAI75907.1"/>
    <property type="molecule type" value="Genomic_DNA"/>
</dbReference>
<sequence>MYMKKNLPKKQGIKHFEPHSVLYLTGDANYSRIHLLNGKVFLSSYNLKWFAQKWPSFLRLHKQALVNPAYVHHLSVAPTLQSASYVVMQDQVQLPISRRRVSGIVYHFRQV</sequence>
<dbReference type="Gene3D" id="2.40.50.1020">
    <property type="entry name" value="LytTr DNA-binding domain"/>
    <property type="match status" value="1"/>
</dbReference>
<keyword evidence="3" id="KW-1185">Reference proteome</keyword>
<dbReference type="AlphaFoldDB" id="A0A327NL19"/>
<dbReference type="InterPro" id="IPR007492">
    <property type="entry name" value="LytTR_DNA-bd_dom"/>
</dbReference>
<reference evidence="2 3" key="1">
    <citation type="submission" date="2018-06" db="EMBL/GenBank/DDBJ databases">
        <title>Spirosoma sp. HMF3257 Genome sequencing and assembly.</title>
        <authorList>
            <person name="Kang H."/>
            <person name="Cha I."/>
            <person name="Kim H."/>
            <person name="Kang J."/>
            <person name="Joh K."/>
        </authorList>
    </citation>
    <scope>NUCLEOTIDE SEQUENCE [LARGE SCALE GENOMIC DNA]</scope>
    <source>
        <strain evidence="2 3">HMF3257</strain>
    </source>
</reference>
<dbReference type="OrthoDB" id="956337at2"/>
<name>A0A327NL19_9BACT</name>
<dbReference type="SMART" id="SM00850">
    <property type="entry name" value="LytTR"/>
    <property type="match status" value="1"/>
</dbReference>
<proteinExistence type="predicted"/>
<accession>A0A327NL19</accession>
<feature type="domain" description="HTH LytTR-type" evidence="1">
    <location>
        <begin position="11"/>
        <end position="109"/>
    </location>
</feature>
<organism evidence="2 3">
    <name type="scientific">Spirosoma telluris</name>
    <dbReference type="NCBI Taxonomy" id="2183553"/>
    <lineage>
        <taxon>Bacteria</taxon>
        <taxon>Pseudomonadati</taxon>
        <taxon>Bacteroidota</taxon>
        <taxon>Cytophagia</taxon>
        <taxon>Cytophagales</taxon>
        <taxon>Cytophagaceae</taxon>
        <taxon>Spirosoma</taxon>
    </lineage>
</organism>
<evidence type="ECO:0000259" key="1">
    <source>
        <dbReference type="SMART" id="SM00850"/>
    </source>
</evidence>
<dbReference type="Proteomes" id="UP000249016">
    <property type="component" value="Unassembled WGS sequence"/>
</dbReference>
<gene>
    <name evidence="2" type="ORF">HMF3257_20210</name>
</gene>
<evidence type="ECO:0000313" key="3">
    <source>
        <dbReference type="Proteomes" id="UP000249016"/>
    </source>
</evidence>
<evidence type="ECO:0000313" key="2">
    <source>
        <dbReference type="EMBL" id="RAI75907.1"/>
    </source>
</evidence>
<dbReference type="GO" id="GO:0003677">
    <property type="term" value="F:DNA binding"/>
    <property type="evidence" value="ECO:0007669"/>
    <property type="project" value="InterPro"/>
</dbReference>
<dbReference type="Pfam" id="PF04397">
    <property type="entry name" value="LytTR"/>
    <property type="match status" value="1"/>
</dbReference>